<dbReference type="PROSITE" id="PS50053">
    <property type="entry name" value="UBIQUITIN_2"/>
    <property type="match status" value="1"/>
</dbReference>
<sequence>MLIKVFSALDEAYLTQLEVEPETSFQKLKQLVQDKQTGKQVVGIYVNGRACSDDAQISEYGVVEGSEIFVNISNKTNIDPDGRNIGQNYATKLCPEEMTLSGLESIVKDQKGVIWEVGQRYGYNDVVKEQTRKRHESKRMGGFLSMRQFLQGERGINSEQEGSSSVLLRELGRLPFAREGGLQMLLQDLVDFHHSMDSFSDLSHDSEDDEFAEYQPQSSLTSGFPPQPSYNNPFQSFRQHIFQRSPNSTITPPPTSERLSQQTSQGIQSSSTTGSQPQTAPKQSIRMQFSHRNPPQFEHSPQTIHYFPPRVSAPVPPQASPSLHPFHLMPPLPPIPPLPQLSSQPQIRFQATSTGINQPAIRHHIFATPSLTIQQGSLLQAPRQQNTQQGDGNQNQPNQTNTTSRQQPNDN</sequence>
<dbReference type="EMBL" id="SNRW01000667">
    <property type="protein sequence ID" value="KAA6399854.1"/>
    <property type="molecule type" value="Genomic_DNA"/>
</dbReference>
<feature type="region of interest" description="Disordered" evidence="1">
    <location>
        <begin position="201"/>
        <end position="285"/>
    </location>
</feature>
<comment type="caution">
    <text evidence="3">The sequence shown here is derived from an EMBL/GenBank/DDBJ whole genome shotgun (WGS) entry which is preliminary data.</text>
</comment>
<dbReference type="Proteomes" id="UP000324800">
    <property type="component" value="Unassembled WGS sequence"/>
</dbReference>
<name>A0A5J4WXP9_9EUKA</name>
<protein>
    <recommendedName>
        <fullName evidence="2">Ubiquitin-like domain-containing protein</fullName>
    </recommendedName>
</protein>
<proteinExistence type="predicted"/>
<feature type="domain" description="Ubiquitin-like" evidence="2">
    <location>
        <begin position="1"/>
        <end position="77"/>
    </location>
</feature>
<dbReference type="InterPro" id="IPR029071">
    <property type="entry name" value="Ubiquitin-like_domsf"/>
</dbReference>
<feature type="region of interest" description="Disordered" evidence="1">
    <location>
        <begin position="378"/>
        <end position="411"/>
    </location>
</feature>
<reference evidence="3 4" key="1">
    <citation type="submission" date="2019-03" db="EMBL/GenBank/DDBJ databases">
        <title>Single cell metagenomics reveals metabolic interactions within the superorganism composed of flagellate Streblomastix strix and complex community of Bacteroidetes bacteria on its surface.</title>
        <authorList>
            <person name="Treitli S.C."/>
            <person name="Kolisko M."/>
            <person name="Husnik F."/>
            <person name="Keeling P."/>
            <person name="Hampl V."/>
        </authorList>
    </citation>
    <scope>NUCLEOTIDE SEQUENCE [LARGE SCALE GENOMIC DNA]</scope>
    <source>
        <strain evidence="3">ST1C</strain>
    </source>
</reference>
<evidence type="ECO:0000313" key="4">
    <source>
        <dbReference type="Proteomes" id="UP000324800"/>
    </source>
</evidence>
<accession>A0A5J4WXP9</accession>
<evidence type="ECO:0000313" key="3">
    <source>
        <dbReference type="EMBL" id="KAA6399854.1"/>
    </source>
</evidence>
<feature type="compositionally biased region" description="Low complexity" evidence="1">
    <location>
        <begin position="383"/>
        <end position="411"/>
    </location>
</feature>
<dbReference type="CDD" id="cd17039">
    <property type="entry name" value="Ubl_ubiquitin_like"/>
    <property type="match status" value="1"/>
</dbReference>
<dbReference type="InterPro" id="IPR000626">
    <property type="entry name" value="Ubiquitin-like_dom"/>
</dbReference>
<evidence type="ECO:0000256" key="1">
    <source>
        <dbReference type="SAM" id="MobiDB-lite"/>
    </source>
</evidence>
<dbReference type="SUPFAM" id="SSF54236">
    <property type="entry name" value="Ubiquitin-like"/>
    <property type="match status" value="1"/>
</dbReference>
<organism evidence="3 4">
    <name type="scientific">Streblomastix strix</name>
    <dbReference type="NCBI Taxonomy" id="222440"/>
    <lineage>
        <taxon>Eukaryota</taxon>
        <taxon>Metamonada</taxon>
        <taxon>Preaxostyla</taxon>
        <taxon>Oxymonadida</taxon>
        <taxon>Streblomastigidae</taxon>
        <taxon>Streblomastix</taxon>
    </lineage>
</organism>
<dbReference type="AlphaFoldDB" id="A0A5J4WXP9"/>
<gene>
    <name evidence="3" type="ORF">EZS28_004621</name>
</gene>
<feature type="compositionally biased region" description="Polar residues" evidence="1">
    <location>
        <begin position="215"/>
        <end position="244"/>
    </location>
</feature>
<feature type="compositionally biased region" description="Low complexity" evidence="1">
    <location>
        <begin position="260"/>
        <end position="279"/>
    </location>
</feature>
<evidence type="ECO:0000259" key="2">
    <source>
        <dbReference type="PROSITE" id="PS50053"/>
    </source>
</evidence>